<evidence type="ECO:0000256" key="3">
    <source>
        <dbReference type="ARBA" id="ARBA00011890"/>
    </source>
</evidence>
<dbReference type="EMBL" id="BJHW01000001">
    <property type="protein sequence ID" value="GDY56760.1"/>
    <property type="molecule type" value="Genomic_DNA"/>
</dbReference>
<keyword evidence="13" id="KW-1185">Reference proteome</keyword>
<protein>
    <recommendedName>
        <fullName evidence="4">Protein-L-isoaspartate O-methyltransferase</fullName>
        <ecNumber evidence="3">2.1.1.77</ecNumber>
    </recommendedName>
    <alternativeName>
        <fullName evidence="11">L-isoaspartyl protein carboxyl methyltransferase</fullName>
    </alternativeName>
    <alternativeName>
        <fullName evidence="9">Protein L-isoaspartyl methyltransferase</fullName>
    </alternativeName>
    <alternativeName>
        <fullName evidence="10">Protein-beta-aspartate methyltransferase</fullName>
    </alternativeName>
</protein>
<dbReference type="GO" id="GO:0032259">
    <property type="term" value="P:methylation"/>
    <property type="evidence" value="ECO:0007669"/>
    <property type="project" value="UniProtKB-KW"/>
</dbReference>
<comment type="subcellular location">
    <subcellularLocation>
        <location evidence="1">Cytoplasm</location>
    </subcellularLocation>
</comment>
<dbReference type="RefSeq" id="WP_344590954.1">
    <property type="nucleotide sequence ID" value="NZ_BAAASO010000002.1"/>
</dbReference>
<comment type="similarity">
    <text evidence="2">Belongs to the methyltransferase superfamily. L-isoaspartyl/D-aspartyl protein methyltransferase family.</text>
</comment>
<evidence type="ECO:0000256" key="2">
    <source>
        <dbReference type="ARBA" id="ARBA00005369"/>
    </source>
</evidence>
<dbReference type="AlphaFoldDB" id="A0A4D4LCH7"/>
<dbReference type="InterPro" id="IPR000682">
    <property type="entry name" value="PCMT"/>
</dbReference>
<evidence type="ECO:0000313" key="12">
    <source>
        <dbReference type="EMBL" id="GDY56760.1"/>
    </source>
</evidence>
<keyword evidence="5" id="KW-0963">Cytoplasm</keyword>
<dbReference type="PANTHER" id="PTHR11579">
    <property type="entry name" value="PROTEIN-L-ISOASPARTATE O-METHYLTRANSFERASE"/>
    <property type="match status" value="1"/>
</dbReference>
<dbReference type="InterPro" id="IPR029063">
    <property type="entry name" value="SAM-dependent_MTases_sf"/>
</dbReference>
<evidence type="ECO:0000256" key="7">
    <source>
        <dbReference type="ARBA" id="ARBA00022679"/>
    </source>
</evidence>
<evidence type="ECO:0000256" key="6">
    <source>
        <dbReference type="ARBA" id="ARBA00022603"/>
    </source>
</evidence>
<evidence type="ECO:0000256" key="9">
    <source>
        <dbReference type="ARBA" id="ARBA00030757"/>
    </source>
</evidence>
<comment type="caution">
    <text evidence="12">The sequence shown here is derived from an EMBL/GenBank/DDBJ whole genome shotgun (WGS) entry which is preliminary data.</text>
</comment>
<proteinExistence type="inferred from homology"/>
<evidence type="ECO:0000256" key="11">
    <source>
        <dbReference type="ARBA" id="ARBA00031350"/>
    </source>
</evidence>
<dbReference type="GO" id="GO:0005737">
    <property type="term" value="C:cytoplasm"/>
    <property type="evidence" value="ECO:0007669"/>
    <property type="project" value="UniProtKB-SubCell"/>
</dbReference>
<dbReference type="CDD" id="cd02440">
    <property type="entry name" value="AdoMet_MTases"/>
    <property type="match status" value="1"/>
</dbReference>
<dbReference type="EC" id="2.1.1.77" evidence="3"/>
<sequence length="395" mass="43423">MSAPLFDGTPPQPHSMVKELQQVGAIRSAAWAEAFARVPRHVFVREWYGQEADSRGITVWRRHDVADHDAWQAAVYSDQTLVTALDPETAERVGERAWTGIPTSSSTLPSLMAQMLENLNVADGHRVLEVGTGTGYNAALLCARLGDRLVYSVDVSPDLVEAARGRLASVGYRPHLAARDGQQGFPGHHTPFDRIIATCSVPRIPAAWIEQTRPGGAILADVSMGIEGGLVRLTVEEEGRAVGRFTTTTGRFMAARGDAHAYRRLGRAPYAPHGGCRTTSLTAADIRAHYPFRLLLAFHLPGAELVYHVDDDTGAMSLQLQRRDGTWARAPIADGPTTTVTYGGSADLWRQAEAAWQWWNDHGRPAQDRFGYVREADGRHYAWHIPDRDRRPLGA</sequence>
<dbReference type="Gene3D" id="3.40.50.150">
    <property type="entry name" value="Vaccinia Virus protein VP39"/>
    <property type="match status" value="1"/>
</dbReference>
<dbReference type="PANTHER" id="PTHR11579:SF0">
    <property type="entry name" value="PROTEIN-L-ISOASPARTATE(D-ASPARTATE) O-METHYLTRANSFERASE"/>
    <property type="match status" value="1"/>
</dbReference>
<reference evidence="12 13" key="1">
    <citation type="journal article" date="2020" name="Int. J. Syst. Evol. Microbiol.">
        <title>Reclassification of Streptomyces castelarensis and Streptomyces sporoclivatus as later heterotypic synonyms of Streptomyces antimycoticus.</title>
        <authorList>
            <person name="Komaki H."/>
            <person name="Tamura T."/>
        </authorList>
    </citation>
    <scope>NUCLEOTIDE SEQUENCE [LARGE SCALE GENOMIC DNA]</scope>
    <source>
        <strain evidence="12 13">NBRC 13459</strain>
    </source>
</reference>
<keyword evidence="8" id="KW-0949">S-adenosyl-L-methionine</keyword>
<keyword evidence="7 12" id="KW-0808">Transferase</keyword>
<name>A0A4D4LCH7_STRVO</name>
<dbReference type="GO" id="GO:0004719">
    <property type="term" value="F:protein-L-isoaspartate (D-aspartate) O-methyltransferase activity"/>
    <property type="evidence" value="ECO:0007669"/>
    <property type="project" value="UniProtKB-EC"/>
</dbReference>
<keyword evidence="6 12" id="KW-0489">Methyltransferase</keyword>
<dbReference type="Pfam" id="PF01135">
    <property type="entry name" value="PCMT"/>
    <property type="match status" value="1"/>
</dbReference>
<gene>
    <name evidence="12" type="primary">pcm_3</name>
    <name evidence="12" type="ORF">SVIO_073830</name>
</gene>
<evidence type="ECO:0000256" key="1">
    <source>
        <dbReference type="ARBA" id="ARBA00004496"/>
    </source>
</evidence>
<evidence type="ECO:0000256" key="10">
    <source>
        <dbReference type="ARBA" id="ARBA00031323"/>
    </source>
</evidence>
<evidence type="ECO:0000256" key="8">
    <source>
        <dbReference type="ARBA" id="ARBA00022691"/>
    </source>
</evidence>
<evidence type="ECO:0000256" key="4">
    <source>
        <dbReference type="ARBA" id="ARBA00013346"/>
    </source>
</evidence>
<evidence type="ECO:0000313" key="13">
    <source>
        <dbReference type="Proteomes" id="UP000301309"/>
    </source>
</evidence>
<evidence type="ECO:0000256" key="5">
    <source>
        <dbReference type="ARBA" id="ARBA00022490"/>
    </source>
</evidence>
<dbReference type="Proteomes" id="UP000301309">
    <property type="component" value="Unassembled WGS sequence"/>
</dbReference>
<accession>A0A4D4LCH7</accession>
<dbReference type="SUPFAM" id="SSF53335">
    <property type="entry name" value="S-adenosyl-L-methionine-dependent methyltransferases"/>
    <property type="match status" value="1"/>
</dbReference>
<organism evidence="12 13">
    <name type="scientific">Streptomyces violaceusniger</name>
    <dbReference type="NCBI Taxonomy" id="68280"/>
    <lineage>
        <taxon>Bacteria</taxon>
        <taxon>Bacillati</taxon>
        <taxon>Actinomycetota</taxon>
        <taxon>Actinomycetes</taxon>
        <taxon>Kitasatosporales</taxon>
        <taxon>Streptomycetaceae</taxon>
        <taxon>Streptomyces</taxon>
        <taxon>Streptomyces violaceusniger group</taxon>
    </lineage>
</organism>